<dbReference type="Gene3D" id="1.20.120.20">
    <property type="entry name" value="Apolipoprotein"/>
    <property type="match status" value="1"/>
</dbReference>
<name>A0A3D9Z2H2_9HYPH</name>
<feature type="transmembrane region" description="Helical" evidence="1">
    <location>
        <begin position="85"/>
        <end position="103"/>
    </location>
</feature>
<dbReference type="EMBL" id="QUMO01000001">
    <property type="protein sequence ID" value="REF89374.1"/>
    <property type="molecule type" value="Genomic_DNA"/>
</dbReference>
<keyword evidence="3" id="KW-1185">Reference proteome</keyword>
<keyword evidence="1" id="KW-0812">Transmembrane</keyword>
<accession>A0A3D9Z2H2</accession>
<comment type="caution">
    <text evidence="2">The sequence shown here is derived from an EMBL/GenBank/DDBJ whole genome shotgun (WGS) entry which is preliminary data.</text>
</comment>
<dbReference type="AlphaFoldDB" id="A0A3D9Z2H2"/>
<evidence type="ECO:0000256" key="1">
    <source>
        <dbReference type="SAM" id="Phobius"/>
    </source>
</evidence>
<organism evidence="2 3">
    <name type="scientific">Methylovirgula ligni</name>
    <dbReference type="NCBI Taxonomy" id="569860"/>
    <lineage>
        <taxon>Bacteria</taxon>
        <taxon>Pseudomonadati</taxon>
        <taxon>Pseudomonadota</taxon>
        <taxon>Alphaproteobacteria</taxon>
        <taxon>Hyphomicrobiales</taxon>
        <taxon>Beijerinckiaceae</taxon>
        <taxon>Methylovirgula</taxon>
    </lineage>
</organism>
<evidence type="ECO:0000313" key="3">
    <source>
        <dbReference type="Proteomes" id="UP000256900"/>
    </source>
</evidence>
<reference evidence="2 3" key="1">
    <citation type="submission" date="2018-08" db="EMBL/GenBank/DDBJ databases">
        <title>Genomic Encyclopedia of Type Strains, Phase IV (KMG-IV): sequencing the most valuable type-strain genomes for metagenomic binning, comparative biology and taxonomic classification.</title>
        <authorList>
            <person name="Goeker M."/>
        </authorList>
    </citation>
    <scope>NUCLEOTIDE SEQUENCE [LARGE SCALE GENOMIC DNA]</scope>
    <source>
        <strain evidence="2 3">BW863</strain>
    </source>
</reference>
<keyword evidence="1" id="KW-1133">Transmembrane helix</keyword>
<dbReference type="Proteomes" id="UP000256900">
    <property type="component" value="Unassembled WGS sequence"/>
</dbReference>
<keyword evidence="1" id="KW-0472">Membrane</keyword>
<gene>
    <name evidence="2" type="ORF">DES32_0595</name>
</gene>
<dbReference type="RefSeq" id="WP_115835153.1">
    <property type="nucleotide sequence ID" value="NZ_CP025086.1"/>
</dbReference>
<protein>
    <submittedName>
        <fullName evidence="2">ElaB/YqjD/DUF883 family membrane-anchored ribosome-binding protein</fullName>
    </submittedName>
</protein>
<evidence type="ECO:0000313" key="2">
    <source>
        <dbReference type="EMBL" id="REF89374.1"/>
    </source>
</evidence>
<proteinExistence type="predicted"/>
<sequence>MADLKSVEAQVSSDLAADLAALRDDISQLSTSVLELVQQQAAAAKTQVFGAVDDARQKFADQSADARDRIGALTSDLENTIERNPFAAIFAGALAGFLIGILVRPGK</sequence>